<proteinExistence type="predicted"/>
<name>A0A1I3UY57_9BACL</name>
<dbReference type="AlphaFoldDB" id="A0A1I3UY57"/>
<accession>A0A1I3UY57</accession>
<sequence>MRFLPLAQSLLYHETSMEEATSFSRRWPLATVFKLILSIAPILRQ</sequence>
<dbReference type="EMBL" id="FORT01000006">
    <property type="protein sequence ID" value="SFJ87945.1"/>
    <property type="molecule type" value="Genomic_DNA"/>
</dbReference>
<gene>
    <name evidence="1" type="ORF">SAMN05518846_106157</name>
</gene>
<reference evidence="2" key="1">
    <citation type="submission" date="2016-10" db="EMBL/GenBank/DDBJ databases">
        <authorList>
            <person name="Varghese N."/>
            <person name="Submissions S."/>
        </authorList>
    </citation>
    <scope>NUCLEOTIDE SEQUENCE [LARGE SCALE GENOMIC DNA]</scope>
    <source>
        <strain evidence="2">OK042</strain>
    </source>
</reference>
<protein>
    <submittedName>
        <fullName evidence="1">Uncharacterized protein</fullName>
    </submittedName>
</protein>
<dbReference type="Proteomes" id="UP000198915">
    <property type="component" value="Unassembled WGS sequence"/>
</dbReference>
<evidence type="ECO:0000313" key="2">
    <source>
        <dbReference type="Proteomes" id="UP000198915"/>
    </source>
</evidence>
<keyword evidence="2" id="KW-1185">Reference proteome</keyword>
<evidence type="ECO:0000313" key="1">
    <source>
        <dbReference type="EMBL" id="SFJ87945.1"/>
    </source>
</evidence>
<organism evidence="1 2">
    <name type="scientific">Brevibacillus centrosporus</name>
    <dbReference type="NCBI Taxonomy" id="54910"/>
    <lineage>
        <taxon>Bacteria</taxon>
        <taxon>Bacillati</taxon>
        <taxon>Bacillota</taxon>
        <taxon>Bacilli</taxon>
        <taxon>Bacillales</taxon>
        <taxon>Paenibacillaceae</taxon>
        <taxon>Brevibacillus</taxon>
    </lineage>
</organism>
<dbReference type="STRING" id="1884381.SAMN05518846_106157"/>